<evidence type="ECO:0000313" key="2">
    <source>
        <dbReference type="EMBL" id="CAH0519115.1"/>
    </source>
</evidence>
<sequence>MRLKDASQTNVGVPILALFGEERMRRVTCNVANAAVRRDDGRNKSCQDATSQRTAVHEKEVAATEEKQGFLKLHTTEPIDDARIHTQKINAAAYVTETAALVTALYQRRPHRHHPAKILRTLLDLSICLV</sequence>
<protein>
    <submittedName>
        <fullName evidence="2">Uncharacterized protein</fullName>
    </submittedName>
</protein>
<name>A0ABN8D243_9STRA</name>
<proteinExistence type="predicted"/>
<feature type="region of interest" description="Disordered" evidence="1">
    <location>
        <begin position="41"/>
        <end position="61"/>
    </location>
</feature>
<dbReference type="EMBL" id="CAKLCB010000278">
    <property type="protein sequence ID" value="CAH0519115.1"/>
    <property type="molecule type" value="Genomic_DNA"/>
</dbReference>
<evidence type="ECO:0000313" key="3">
    <source>
        <dbReference type="Proteomes" id="UP001158986"/>
    </source>
</evidence>
<organism evidence="2 3">
    <name type="scientific">Peronospora belbahrii</name>
    <dbReference type="NCBI Taxonomy" id="622444"/>
    <lineage>
        <taxon>Eukaryota</taxon>
        <taxon>Sar</taxon>
        <taxon>Stramenopiles</taxon>
        <taxon>Oomycota</taxon>
        <taxon>Peronosporomycetes</taxon>
        <taxon>Peronosporales</taxon>
        <taxon>Peronosporaceae</taxon>
        <taxon>Peronospora</taxon>
    </lineage>
</organism>
<evidence type="ECO:0000256" key="1">
    <source>
        <dbReference type="SAM" id="MobiDB-lite"/>
    </source>
</evidence>
<reference evidence="2 3" key="1">
    <citation type="submission" date="2021-11" db="EMBL/GenBank/DDBJ databases">
        <authorList>
            <person name="Islam A."/>
            <person name="Islam S."/>
            <person name="Flora M.S."/>
            <person name="Rahman M."/>
            <person name="Ziaur R.M."/>
            <person name="Epstein J.H."/>
            <person name="Hassan M."/>
            <person name="Klassen M."/>
            <person name="Woodard K."/>
            <person name="Webb A."/>
            <person name="Webby R.J."/>
            <person name="El Zowalaty M.E."/>
        </authorList>
    </citation>
    <scope>NUCLEOTIDE SEQUENCE [LARGE SCALE GENOMIC DNA]</scope>
    <source>
        <strain evidence="2">Pbs1</strain>
    </source>
</reference>
<accession>A0ABN8D243</accession>
<dbReference type="Proteomes" id="UP001158986">
    <property type="component" value="Unassembled WGS sequence"/>
</dbReference>
<keyword evidence="3" id="KW-1185">Reference proteome</keyword>
<gene>
    <name evidence="2" type="ORF">PBS001_LOCUS5654</name>
</gene>
<comment type="caution">
    <text evidence="2">The sequence shown here is derived from an EMBL/GenBank/DDBJ whole genome shotgun (WGS) entry which is preliminary data.</text>
</comment>